<gene>
    <name evidence="4" type="ORF">SPIRO4BDMA_40625</name>
</gene>
<dbReference type="InterPro" id="IPR006059">
    <property type="entry name" value="SBP"/>
</dbReference>
<dbReference type="PANTHER" id="PTHR43649:SF11">
    <property type="entry name" value="ABC TRANSPORTER SUBSTRATE-BINDING PROTEIN YESO-RELATED"/>
    <property type="match status" value="1"/>
</dbReference>
<organism evidence="4">
    <name type="scientific">uncultured spirochete</name>
    <dbReference type="NCBI Taxonomy" id="156406"/>
    <lineage>
        <taxon>Bacteria</taxon>
        <taxon>Pseudomonadati</taxon>
        <taxon>Spirochaetota</taxon>
        <taxon>Spirochaetia</taxon>
        <taxon>Spirochaetales</taxon>
        <taxon>environmental samples</taxon>
    </lineage>
</organism>
<dbReference type="EMBL" id="FWDO01000004">
    <property type="protein sequence ID" value="SLM18053.1"/>
    <property type="molecule type" value="Genomic_DNA"/>
</dbReference>
<dbReference type="Pfam" id="PF01547">
    <property type="entry name" value="SBP_bac_1"/>
    <property type="match status" value="1"/>
</dbReference>
<dbReference type="CDD" id="cd13585">
    <property type="entry name" value="PBP2_TMBP_like"/>
    <property type="match status" value="1"/>
</dbReference>
<evidence type="ECO:0000313" key="4">
    <source>
        <dbReference type="EMBL" id="SLM18053.1"/>
    </source>
</evidence>
<feature type="signal peptide" evidence="3">
    <location>
        <begin position="1"/>
        <end position="20"/>
    </location>
</feature>
<dbReference type="AlphaFoldDB" id="A0A3P3XQD2"/>
<protein>
    <submittedName>
        <fullName evidence="4">Extracellular solute-binding protein family 1</fullName>
    </submittedName>
</protein>
<comment type="subcellular location">
    <subcellularLocation>
        <location evidence="1">Periplasm</location>
    </subcellularLocation>
</comment>
<proteinExistence type="inferred from homology"/>
<dbReference type="GO" id="GO:0042597">
    <property type="term" value="C:periplasmic space"/>
    <property type="evidence" value="ECO:0007669"/>
    <property type="project" value="UniProtKB-SubCell"/>
</dbReference>
<evidence type="ECO:0000256" key="1">
    <source>
        <dbReference type="ARBA" id="ARBA00004418"/>
    </source>
</evidence>
<accession>A0A3P3XQD2</accession>
<dbReference type="SUPFAM" id="SSF53850">
    <property type="entry name" value="Periplasmic binding protein-like II"/>
    <property type="match status" value="1"/>
</dbReference>
<evidence type="ECO:0000256" key="3">
    <source>
        <dbReference type="SAM" id="SignalP"/>
    </source>
</evidence>
<reference evidence="4" key="1">
    <citation type="submission" date="2017-02" db="EMBL/GenBank/DDBJ databases">
        <authorList>
            <person name="Regsiter A."/>
            <person name="William W."/>
        </authorList>
    </citation>
    <scope>NUCLEOTIDE SEQUENCE</scope>
    <source>
        <strain evidence="4">BdmA 4</strain>
    </source>
</reference>
<comment type="similarity">
    <text evidence="2">Belongs to the bacterial solute-binding protein 1 family.</text>
</comment>
<evidence type="ECO:0000256" key="2">
    <source>
        <dbReference type="ARBA" id="ARBA00008520"/>
    </source>
</evidence>
<dbReference type="PANTHER" id="PTHR43649">
    <property type="entry name" value="ARABINOSE-BINDING PROTEIN-RELATED"/>
    <property type="match status" value="1"/>
</dbReference>
<feature type="chain" id="PRO_5018239720" evidence="3">
    <location>
        <begin position="21"/>
        <end position="419"/>
    </location>
</feature>
<keyword evidence="3" id="KW-0732">Signal</keyword>
<dbReference type="InterPro" id="IPR050490">
    <property type="entry name" value="Bact_solute-bd_prot1"/>
</dbReference>
<sequence>MKRIGLVLFTLLMSATIVFAQSGSVTLRWAYWGSESRIKRSQQAIDLFMAANPGIAVNPEISGGTGDHFNKVDTQIAGGSGPDIVQMGGNISDYVKRGVLLPLDKYVGSVLNTSVIDPSAIESGTIDGHLYGVSTGVTMPALVYNKSLLQRVGAPLPKVSMTYPEFRAYLVSIKSRLPAGVYPMQDIGALSSNSTPFGYWTRYNGTPLYNAETNMTAVTSAAAQKYLELFKDYRDNGLVPPADIASGFAETNADTSMIIAGKAAIGFIWTNQLNGYQAATTDELGLIEFPGAAATKALWQAPSQFYTVNKYSKNPELAVKFINFLVNSPEAAKVLGNDRGASASSTARAAGSTNVNDQKVLEYLNSAGPHSSKETTHLPNDTEFNSTLFLIYQRVAFGQISPATGGQQIYDLITRLIKK</sequence>
<name>A0A3P3XQD2_9SPIR</name>
<dbReference type="Gene3D" id="3.40.190.10">
    <property type="entry name" value="Periplasmic binding protein-like II"/>
    <property type="match status" value="2"/>
</dbReference>